<dbReference type="Proteomes" id="UP000184418">
    <property type="component" value="Unassembled WGS sequence"/>
</dbReference>
<dbReference type="PANTHER" id="PTHR43196">
    <property type="entry name" value="SULFATE ADENYLYLTRANSFERASE SUBUNIT 2"/>
    <property type="match status" value="1"/>
</dbReference>
<dbReference type="AlphaFoldDB" id="A0A1M6LW73"/>
<dbReference type="GO" id="GO:0003824">
    <property type="term" value="F:catalytic activity"/>
    <property type="evidence" value="ECO:0007669"/>
    <property type="project" value="InterPro"/>
</dbReference>
<dbReference type="OrthoDB" id="9772814at2"/>
<evidence type="ECO:0000313" key="3">
    <source>
        <dbReference type="Proteomes" id="UP000184418"/>
    </source>
</evidence>
<dbReference type="InterPro" id="IPR050128">
    <property type="entry name" value="Sulfate_adenylyltrnsfr_sub2"/>
</dbReference>
<evidence type="ECO:0000259" key="1">
    <source>
        <dbReference type="Pfam" id="PF01507"/>
    </source>
</evidence>
<accession>A0A1M6LW73</accession>
<evidence type="ECO:0000313" key="2">
    <source>
        <dbReference type="EMBL" id="SHJ75415.1"/>
    </source>
</evidence>
<dbReference type="Pfam" id="PF01507">
    <property type="entry name" value="PAPS_reduct"/>
    <property type="match status" value="1"/>
</dbReference>
<dbReference type="STRING" id="1121955.SAMN02745146_0077"/>
<dbReference type="EMBL" id="FQYN01000010">
    <property type="protein sequence ID" value="SHJ75415.1"/>
    <property type="molecule type" value="Genomic_DNA"/>
</dbReference>
<organism evidence="2 3">
    <name type="scientific">Hymenobacter daecheongensis DSM 21074</name>
    <dbReference type="NCBI Taxonomy" id="1121955"/>
    <lineage>
        <taxon>Bacteria</taxon>
        <taxon>Pseudomonadati</taxon>
        <taxon>Bacteroidota</taxon>
        <taxon>Cytophagia</taxon>
        <taxon>Cytophagales</taxon>
        <taxon>Hymenobacteraceae</taxon>
        <taxon>Hymenobacter</taxon>
    </lineage>
</organism>
<protein>
    <submittedName>
        <fullName evidence="2">Phosphoadenosine phosphosulfate reductase family protein</fullName>
    </submittedName>
</protein>
<dbReference type="RefSeq" id="WP_084539167.1">
    <property type="nucleotide sequence ID" value="NZ_FQYN01000010.1"/>
</dbReference>
<dbReference type="InterPro" id="IPR002500">
    <property type="entry name" value="PAPS_reduct_dom"/>
</dbReference>
<gene>
    <name evidence="2" type="ORF">SAMN02745146_0077</name>
</gene>
<dbReference type="Gene3D" id="3.40.50.620">
    <property type="entry name" value="HUPs"/>
    <property type="match status" value="1"/>
</dbReference>
<dbReference type="SUPFAM" id="SSF52402">
    <property type="entry name" value="Adenine nucleotide alpha hydrolases-like"/>
    <property type="match status" value="1"/>
</dbReference>
<sequence>MGYDQLTFTFAEGYELPVVAALPTGPSEPDDVLSYDRYVVFFSGGKDSVASALELLERGVPAHKIELWHHIVDGREGSTLMDWPCTNDYCRAFAEAFGMHIYFSWKHGGFEREMLRHNSRTAPISFEVPTSAGTEISTVGGTGGKESTRRLFPQVSADLSVRWCSSYTKIHVAQAALRNQARFEQARTLLVSGERAEESPNRARYTAFAPDATDARNSPRLARHMDRWMPIHQWSEVQVWDLMRKYSVNPHPAYRLGWSRCSCAGCIFNGADEFATLRRINAQQFGQMTTHETDFGRTIKRATTLDTLADQGKPFPVKASDVAAALSETWYEPIILSDWELPVGAFAKGNGPS</sequence>
<keyword evidence="3" id="KW-1185">Reference proteome</keyword>
<dbReference type="PANTHER" id="PTHR43196:SF2">
    <property type="entry name" value="PHOSPHOADENOSINE PHOSPHOSULFATE REDUCTASE"/>
    <property type="match status" value="1"/>
</dbReference>
<reference evidence="2 3" key="1">
    <citation type="submission" date="2016-11" db="EMBL/GenBank/DDBJ databases">
        <authorList>
            <person name="Jaros S."/>
            <person name="Januszkiewicz K."/>
            <person name="Wedrychowicz H."/>
        </authorList>
    </citation>
    <scope>NUCLEOTIDE SEQUENCE [LARGE SCALE GENOMIC DNA]</scope>
    <source>
        <strain evidence="2 3">DSM 21074</strain>
    </source>
</reference>
<proteinExistence type="predicted"/>
<dbReference type="InterPro" id="IPR014729">
    <property type="entry name" value="Rossmann-like_a/b/a_fold"/>
</dbReference>
<feature type="domain" description="Phosphoadenosine phosphosulphate reductase" evidence="1">
    <location>
        <begin position="159"/>
        <end position="266"/>
    </location>
</feature>
<name>A0A1M6LW73_9BACT</name>